<comment type="caution">
    <text evidence="1">The sequence shown here is derived from an EMBL/GenBank/DDBJ whole genome shotgun (WGS) entry which is preliminary data.</text>
</comment>
<dbReference type="PANTHER" id="PTHR11220">
    <property type="entry name" value="HEME-BINDING PROTEIN-RELATED"/>
    <property type="match status" value="1"/>
</dbReference>
<dbReference type="RefSeq" id="WP_373972503.1">
    <property type="nucleotide sequence ID" value="NZ_JBHDLJ010000010.1"/>
</dbReference>
<reference evidence="1 2" key="1">
    <citation type="submission" date="2024-09" db="EMBL/GenBank/DDBJ databases">
        <authorList>
            <person name="Salinas-Garcia M.A."/>
            <person name="Prieme A."/>
        </authorList>
    </citation>
    <scope>NUCLEOTIDE SEQUENCE [LARGE SCALE GENOMIC DNA]</scope>
    <source>
        <strain evidence="1 2">DSM 21081</strain>
    </source>
</reference>
<dbReference type="InterPro" id="IPR011256">
    <property type="entry name" value="Reg_factor_effector_dom_sf"/>
</dbReference>
<dbReference type="SUPFAM" id="SSF55136">
    <property type="entry name" value="Probable bacterial effector-binding domain"/>
    <property type="match status" value="1"/>
</dbReference>
<proteinExistence type="predicted"/>
<keyword evidence="2" id="KW-1185">Reference proteome</keyword>
<name>A0ABV4UNU7_9MICC</name>
<dbReference type="Pfam" id="PF04832">
    <property type="entry name" value="SOUL"/>
    <property type="match status" value="1"/>
</dbReference>
<evidence type="ECO:0000313" key="2">
    <source>
        <dbReference type="Proteomes" id="UP001575652"/>
    </source>
</evidence>
<gene>
    <name evidence="1" type="ORF">ACETWP_12065</name>
</gene>
<dbReference type="Gene3D" id="3.20.80.10">
    <property type="entry name" value="Regulatory factor, effector binding domain"/>
    <property type="match status" value="1"/>
</dbReference>
<dbReference type="PANTHER" id="PTHR11220:SF58">
    <property type="entry name" value="SOUL HEME-BINDING FAMILY PROTEIN"/>
    <property type="match status" value="1"/>
</dbReference>
<dbReference type="Proteomes" id="UP001575652">
    <property type="component" value="Unassembled WGS sequence"/>
</dbReference>
<protein>
    <submittedName>
        <fullName evidence="1">Heme-binding protein</fullName>
    </submittedName>
</protein>
<dbReference type="InterPro" id="IPR006917">
    <property type="entry name" value="SOUL_heme-bd"/>
</dbReference>
<dbReference type="EMBL" id="JBHDLJ010000010">
    <property type="protein sequence ID" value="MFB0835325.1"/>
    <property type="molecule type" value="Genomic_DNA"/>
</dbReference>
<organism evidence="1 2">
    <name type="scientific">Arthrobacter halodurans</name>
    <dbReference type="NCBI Taxonomy" id="516699"/>
    <lineage>
        <taxon>Bacteria</taxon>
        <taxon>Bacillati</taxon>
        <taxon>Actinomycetota</taxon>
        <taxon>Actinomycetes</taxon>
        <taxon>Micrococcales</taxon>
        <taxon>Micrococcaceae</taxon>
        <taxon>Arthrobacter</taxon>
    </lineage>
</organism>
<sequence>MTQQQQYDVVRREAAYELRRYPAHVVAEVAVRSSFERAGNEAFRTLAGYIGGRNRSRSRVAMTAPVVQTPAASERIAMTAPVVQRPEGGGTYTVAFVLPAGLDAETAPAPIDPRVALRGVPETLSAAVRYSGRWTRAAHDRHRDLLLEAVRADGLEPAGPPRFARFNPPMTPWFLRRNEVLVDVRPAGPAAAATPPEPTR</sequence>
<evidence type="ECO:0000313" key="1">
    <source>
        <dbReference type="EMBL" id="MFB0835325.1"/>
    </source>
</evidence>
<accession>A0ABV4UNU7</accession>